<dbReference type="STRING" id="200361.A0A453JC90"/>
<proteinExistence type="predicted"/>
<reference evidence="3" key="2">
    <citation type="journal article" date="2017" name="Nat. Plants">
        <title>The Aegilops tauschii genome reveals multiple impacts of transposons.</title>
        <authorList>
            <person name="Zhao G."/>
            <person name="Zou C."/>
            <person name="Li K."/>
            <person name="Wang K."/>
            <person name="Li T."/>
            <person name="Gao L."/>
            <person name="Zhang X."/>
            <person name="Wang H."/>
            <person name="Yang Z."/>
            <person name="Liu X."/>
            <person name="Jiang W."/>
            <person name="Mao L."/>
            <person name="Kong X."/>
            <person name="Jiao Y."/>
            <person name="Jia J."/>
        </authorList>
    </citation>
    <scope>NUCLEOTIDE SEQUENCE [LARGE SCALE GENOMIC DNA]</scope>
    <source>
        <strain evidence="3">cv. AL8/78</strain>
    </source>
</reference>
<dbReference type="PANTHER" id="PTHR34591">
    <property type="entry name" value="OS03G0653100 PROTEIN-RELATED"/>
    <property type="match status" value="1"/>
</dbReference>
<name>A0A453JC90_AEGTS</name>
<dbReference type="InterPro" id="IPR036047">
    <property type="entry name" value="F-box-like_dom_sf"/>
</dbReference>
<dbReference type="Pfam" id="PF00646">
    <property type="entry name" value="F-box"/>
    <property type="match status" value="1"/>
</dbReference>
<reference evidence="3" key="1">
    <citation type="journal article" date="2014" name="Science">
        <title>Ancient hybridizations among the ancestral genomes of bread wheat.</title>
        <authorList>
            <consortium name="International Wheat Genome Sequencing Consortium,"/>
            <person name="Marcussen T."/>
            <person name="Sandve S.R."/>
            <person name="Heier L."/>
            <person name="Spannagl M."/>
            <person name="Pfeifer M."/>
            <person name="Jakobsen K.S."/>
            <person name="Wulff B.B."/>
            <person name="Steuernagel B."/>
            <person name="Mayer K.F."/>
            <person name="Olsen O.A."/>
        </authorList>
    </citation>
    <scope>NUCLEOTIDE SEQUENCE [LARGE SCALE GENOMIC DNA]</scope>
    <source>
        <strain evidence="3">cv. AL8/78</strain>
    </source>
</reference>
<accession>A0A453JC90</accession>
<dbReference type="InterPro" id="IPR001810">
    <property type="entry name" value="F-box_dom"/>
</dbReference>
<evidence type="ECO:0000313" key="3">
    <source>
        <dbReference type="Proteomes" id="UP000015105"/>
    </source>
</evidence>
<dbReference type="PROSITE" id="PS50181">
    <property type="entry name" value="FBOX"/>
    <property type="match status" value="1"/>
</dbReference>
<dbReference type="Proteomes" id="UP000015105">
    <property type="component" value="Chromosome 4D"/>
</dbReference>
<dbReference type="Gramene" id="AET4Gv20861300.1">
    <property type="protein sequence ID" value="AET4Gv20861300.1"/>
    <property type="gene ID" value="AET4Gv20861300"/>
</dbReference>
<dbReference type="Gene3D" id="1.20.1280.50">
    <property type="match status" value="1"/>
</dbReference>
<sequence length="124" mass="14410">LRSIDRLQICQQQVFFRSARFVSLAMDLPSGNANANGMCLPYNLLRDVLRRLPPRTLALCRATCRAWRAIIDDHHLLQPVYTYFPGVFKDRLLRCWDDGPSFILPPDMVLDPLTRRVHRKSDDT</sequence>
<reference evidence="2" key="5">
    <citation type="journal article" date="2021" name="G3 (Bethesda)">
        <title>Aegilops tauschii genome assembly Aet v5.0 features greater sequence contiguity and improved annotation.</title>
        <authorList>
            <person name="Wang L."/>
            <person name="Zhu T."/>
            <person name="Rodriguez J.C."/>
            <person name="Deal K.R."/>
            <person name="Dubcovsky J."/>
            <person name="McGuire P.E."/>
            <person name="Lux T."/>
            <person name="Spannagl M."/>
            <person name="Mayer K.F.X."/>
            <person name="Baldrich P."/>
            <person name="Meyers B.C."/>
            <person name="Huo N."/>
            <person name="Gu Y.Q."/>
            <person name="Zhou H."/>
            <person name="Devos K.M."/>
            <person name="Bennetzen J.L."/>
            <person name="Unver T."/>
            <person name="Budak H."/>
            <person name="Gulick P.J."/>
            <person name="Galiba G."/>
            <person name="Kalapos B."/>
            <person name="Nelson D.R."/>
            <person name="Li P."/>
            <person name="You F.M."/>
            <person name="Luo M.C."/>
            <person name="Dvorak J."/>
        </authorList>
    </citation>
    <scope>NUCLEOTIDE SEQUENCE [LARGE SCALE GENOMIC DNA]</scope>
    <source>
        <strain evidence="2">cv. AL8/78</strain>
    </source>
</reference>
<dbReference type="EnsemblPlants" id="AET4Gv20861300.1">
    <property type="protein sequence ID" value="AET4Gv20861300.1"/>
    <property type="gene ID" value="AET4Gv20861300"/>
</dbReference>
<keyword evidence="3" id="KW-1185">Reference proteome</keyword>
<dbReference type="SMART" id="SM00256">
    <property type="entry name" value="FBOX"/>
    <property type="match status" value="1"/>
</dbReference>
<reference evidence="2" key="4">
    <citation type="submission" date="2019-03" db="UniProtKB">
        <authorList>
            <consortium name="EnsemblPlants"/>
        </authorList>
    </citation>
    <scope>IDENTIFICATION</scope>
</reference>
<dbReference type="AlphaFoldDB" id="A0A453JC90"/>
<evidence type="ECO:0000259" key="1">
    <source>
        <dbReference type="PROSITE" id="PS50181"/>
    </source>
</evidence>
<feature type="domain" description="F-box" evidence="1">
    <location>
        <begin position="34"/>
        <end position="80"/>
    </location>
</feature>
<dbReference type="PANTHER" id="PTHR34591:SF33">
    <property type="entry name" value="F-BOX DOMAIN-CONTAINING PROTEIN"/>
    <property type="match status" value="1"/>
</dbReference>
<organism evidence="2 3">
    <name type="scientific">Aegilops tauschii subsp. strangulata</name>
    <name type="common">Goatgrass</name>
    <dbReference type="NCBI Taxonomy" id="200361"/>
    <lineage>
        <taxon>Eukaryota</taxon>
        <taxon>Viridiplantae</taxon>
        <taxon>Streptophyta</taxon>
        <taxon>Embryophyta</taxon>
        <taxon>Tracheophyta</taxon>
        <taxon>Spermatophyta</taxon>
        <taxon>Magnoliopsida</taxon>
        <taxon>Liliopsida</taxon>
        <taxon>Poales</taxon>
        <taxon>Poaceae</taxon>
        <taxon>BOP clade</taxon>
        <taxon>Pooideae</taxon>
        <taxon>Triticodae</taxon>
        <taxon>Triticeae</taxon>
        <taxon>Triticinae</taxon>
        <taxon>Aegilops</taxon>
    </lineage>
</organism>
<evidence type="ECO:0000313" key="2">
    <source>
        <dbReference type="EnsemblPlants" id="AET4Gv20861300.1"/>
    </source>
</evidence>
<reference evidence="2" key="3">
    <citation type="journal article" date="2017" name="Nature">
        <title>Genome sequence of the progenitor of the wheat D genome Aegilops tauschii.</title>
        <authorList>
            <person name="Luo M.C."/>
            <person name="Gu Y.Q."/>
            <person name="Puiu D."/>
            <person name="Wang H."/>
            <person name="Twardziok S.O."/>
            <person name="Deal K.R."/>
            <person name="Huo N."/>
            <person name="Zhu T."/>
            <person name="Wang L."/>
            <person name="Wang Y."/>
            <person name="McGuire P.E."/>
            <person name="Liu S."/>
            <person name="Long H."/>
            <person name="Ramasamy R.K."/>
            <person name="Rodriguez J.C."/>
            <person name="Van S.L."/>
            <person name="Yuan L."/>
            <person name="Wang Z."/>
            <person name="Xia Z."/>
            <person name="Xiao L."/>
            <person name="Anderson O.D."/>
            <person name="Ouyang S."/>
            <person name="Liang Y."/>
            <person name="Zimin A.V."/>
            <person name="Pertea G."/>
            <person name="Qi P."/>
            <person name="Bennetzen J.L."/>
            <person name="Dai X."/>
            <person name="Dawson M.W."/>
            <person name="Muller H.G."/>
            <person name="Kugler K."/>
            <person name="Rivarola-Duarte L."/>
            <person name="Spannagl M."/>
            <person name="Mayer K.F.X."/>
            <person name="Lu F.H."/>
            <person name="Bevan M.W."/>
            <person name="Leroy P."/>
            <person name="Li P."/>
            <person name="You F.M."/>
            <person name="Sun Q."/>
            <person name="Liu Z."/>
            <person name="Lyons E."/>
            <person name="Wicker T."/>
            <person name="Salzberg S.L."/>
            <person name="Devos K.M."/>
            <person name="Dvorak J."/>
        </authorList>
    </citation>
    <scope>NUCLEOTIDE SEQUENCE [LARGE SCALE GENOMIC DNA]</scope>
    <source>
        <strain evidence="2">cv. AL8/78</strain>
    </source>
</reference>
<dbReference type="SUPFAM" id="SSF81383">
    <property type="entry name" value="F-box domain"/>
    <property type="match status" value="1"/>
</dbReference>
<protein>
    <recommendedName>
        <fullName evidence="1">F-box domain-containing protein</fullName>
    </recommendedName>
</protein>